<dbReference type="GO" id="GO:0016491">
    <property type="term" value="F:oxidoreductase activity"/>
    <property type="evidence" value="ECO:0007669"/>
    <property type="project" value="UniProtKB-KW"/>
</dbReference>
<dbReference type="EMBL" id="KZ805561">
    <property type="protein sequence ID" value="PVH93911.1"/>
    <property type="molecule type" value="Genomic_DNA"/>
</dbReference>
<dbReference type="STRING" id="97972.A0A2V1D782"/>
<protein>
    <recommendedName>
        <fullName evidence="5">Methyltransferase</fullName>
    </recommendedName>
</protein>
<dbReference type="NCBIfam" id="NF041278">
    <property type="entry name" value="CmcJ_NvfI_EfuI"/>
    <property type="match status" value="1"/>
</dbReference>
<proteinExistence type="inferred from homology"/>
<sequence length="321" mass="37164">MTINKNMTRKKFTSDLYFFARCPEHDTIKPYALRYQPDDDLPRTNFVAEKREIEVRDVRDWQDDLDFDRCGFKIMPFQTSMHHDEYTDAKKIKEVYLPELRDRVQSALGAAHVYVLDYAVRSRSAAFPYSEGPQREDVAYQPIHMAHIGKCRSAFILPVANLVCVDMTVDEATRLINYLYGKDATQVLKAPWHIVTVWQPLRGPVRDWPIGVCDASSVAHDDDTLASDIVFPDHYTENVQVHYSPKHKWYYVSEQQPHEALLFKTVYDKVLGCPHGSFPIKSDRKECAPRESIDTRILVSFAKLDPFPFARDDGFCSLNHL</sequence>
<organism evidence="3 4">
    <name type="scientific">Periconia macrospinosa</name>
    <dbReference type="NCBI Taxonomy" id="97972"/>
    <lineage>
        <taxon>Eukaryota</taxon>
        <taxon>Fungi</taxon>
        <taxon>Dikarya</taxon>
        <taxon>Ascomycota</taxon>
        <taxon>Pezizomycotina</taxon>
        <taxon>Dothideomycetes</taxon>
        <taxon>Pleosporomycetidae</taxon>
        <taxon>Pleosporales</taxon>
        <taxon>Massarineae</taxon>
        <taxon>Periconiaceae</taxon>
        <taxon>Periconia</taxon>
    </lineage>
</organism>
<reference evidence="3 4" key="1">
    <citation type="journal article" date="2018" name="Sci. Rep.">
        <title>Comparative genomics provides insights into the lifestyle and reveals functional heterogeneity of dark septate endophytic fungi.</title>
        <authorList>
            <person name="Knapp D.G."/>
            <person name="Nemeth J.B."/>
            <person name="Barry K."/>
            <person name="Hainaut M."/>
            <person name="Henrissat B."/>
            <person name="Johnson J."/>
            <person name="Kuo A."/>
            <person name="Lim J.H.P."/>
            <person name="Lipzen A."/>
            <person name="Nolan M."/>
            <person name="Ohm R.A."/>
            <person name="Tamas L."/>
            <person name="Grigoriev I.V."/>
            <person name="Spatafora J.W."/>
            <person name="Nagy L.G."/>
            <person name="Kovacs G.M."/>
        </authorList>
    </citation>
    <scope>NUCLEOTIDE SEQUENCE [LARGE SCALE GENOMIC DNA]</scope>
    <source>
        <strain evidence="3 4">DSE2036</strain>
    </source>
</reference>
<evidence type="ECO:0000256" key="2">
    <source>
        <dbReference type="ARBA" id="ARBA00023604"/>
    </source>
</evidence>
<evidence type="ECO:0000313" key="3">
    <source>
        <dbReference type="EMBL" id="PVH93911.1"/>
    </source>
</evidence>
<evidence type="ECO:0008006" key="5">
    <source>
        <dbReference type="Google" id="ProtNLM"/>
    </source>
</evidence>
<dbReference type="PANTHER" id="PTHR34598:SF3">
    <property type="entry name" value="OXIDOREDUCTASE AN1597"/>
    <property type="match status" value="1"/>
</dbReference>
<evidence type="ECO:0000256" key="1">
    <source>
        <dbReference type="ARBA" id="ARBA00023002"/>
    </source>
</evidence>
<dbReference type="OrthoDB" id="412788at2759"/>
<accession>A0A2V1D782</accession>
<name>A0A2V1D782_9PLEO</name>
<evidence type="ECO:0000313" key="4">
    <source>
        <dbReference type="Proteomes" id="UP000244855"/>
    </source>
</evidence>
<dbReference type="PANTHER" id="PTHR34598">
    <property type="entry name" value="BLL6449 PROTEIN"/>
    <property type="match status" value="1"/>
</dbReference>
<dbReference type="AlphaFoldDB" id="A0A2V1D782"/>
<keyword evidence="1" id="KW-0560">Oxidoreductase</keyword>
<dbReference type="InterPro" id="IPR044053">
    <property type="entry name" value="AsaB-like"/>
</dbReference>
<dbReference type="Proteomes" id="UP000244855">
    <property type="component" value="Unassembled WGS sequence"/>
</dbReference>
<keyword evidence="4" id="KW-1185">Reference proteome</keyword>
<comment type="similarity">
    <text evidence="2">Belongs to the asaB hydroxylase/desaturase family.</text>
</comment>
<gene>
    <name evidence="3" type="ORF">DM02DRAFT_603318</name>
</gene>